<accession>A0A397TBU4</accession>
<proteinExistence type="predicted"/>
<name>A0A397TBU4_9GLOM</name>
<dbReference type="AlphaFoldDB" id="A0A397TBU4"/>
<evidence type="ECO:0000313" key="1">
    <source>
        <dbReference type="EMBL" id="RIA93905.1"/>
    </source>
</evidence>
<gene>
    <name evidence="1" type="ORF">C1645_818772</name>
</gene>
<sequence>MSDKSKTSDKLKFGKLVENENIILYCLIPDEDIKDIFNVQIFSANKNQVSSFVKAIKNYHLDLFKNIDSSRLKLYKNKENADITLFFAEPNIPIKRNAMSETNTPYYISAFISTTVARNETVLLVDKIKKYNIASL</sequence>
<protein>
    <submittedName>
        <fullName evidence="1">Uncharacterized protein</fullName>
    </submittedName>
</protein>
<organism evidence="1 2">
    <name type="scientific">Glomus cerebriforme</name>
    <dbReference type="NCBI Taxonomy" id="658196"/>
    <lineage>
        <taxon>Eukaryota</taxon>
        <taxon>Fungi</taxon>
        <taxon>Fungi incertae sedis</taxon>
        <taxon>Mucoromycota</taxon>
        <taxon>Glomeromycotina</taxon>
        <taxon>Glomeromycetes</taxon>
        <taxon>Glomerales</taxon>
        <taxon>Glomeraceae</taxon>
        <taxon>Glomus</taxon>
    </lineage>
</organism>
<keyword evidence="2" id="KW-1185">Reference proteome</keyword>
<dbReference type="Proteomes" id="UP000265703">
    <property type="component" value="Unassembled WGS sequence"/>
</dbReference>
<evidence type="ECO:0000313" key="2">
    <source>
        <dbReference type="Proteomes" id="UP000265703"/>
    </source>
</evidence>
<dbReference type="OrthoDB" id="2403650at2759"/>
<reference evidence="1 2" key="1">
    <citation type="submission" date="2018-06" db="EMBL/GenBank/DDBJ databases">
        <title>Comparative genomics reveals the genomic features of Rhizophagus irregularis, R. cerebriforme, R. diaphanum and Gigaspora rosea, and their symbiotic lifestyle signature.</title>
        <authorList>
            <person name="Morin E."/>
            <person name="San Clemente H."/>
            <person name="Chen E.C.H."/>
            <person name="De La Providencia I."/>
            <person name="Hainaut M."/>
            <person name="Kuo A."/>
            <person name="Kohler A."/>
            <person name="Murat C."/>
            <person name="Tang N."/>
            <person name="Roy S."/>
            <person name="Loubradou J."/>
            <person name="Henrissat B."/>
            <person name="Grigoriev I.V."/>
            <person name="Corradi N."/>
            <person name="Roux C."/>
            <person name="Martin F.M."/>
        </authorList>
    </citation>
    <scope>NUCLEOTIDE SEQUENCE [LARGE SCALE GENOMIC DNA]</scope>
    <source>
        <strain evidence="1 2">DAOM 227022</strain>
    </source>
</reference>
<dbReference type="EMBL" id="QKYT01000094">
    <property type="protein sequence ID" value="RIA93905.1"/>
    <property type="molecule type" value="Genomic_DNA"/>
</dbReference>
<comment type="caution">
    <text evidence="1">The sequence shown here is derived from an EMBL/GenBank/DDBJ whole genome shotgun (WGS) entry which is preliminary data.</text>
</comment>